<dbReference type="EMBL" id="AM473021">
    <property type="protein sequence ID" value="CAN83631.1"/>
    <property type="molecule type" value="Genomic_DNA"/>
</dbReference>
<name>A5BVU3_VITVI</name>
<proteinExistence type="predicted"/>
<protein>
    <submittedName>
        <fullName evidence="1">Uncharacterized protein</fullName>
    </submittedName>
</protein>
<accession>A5BVU3</accession>
<gene>
    <name evidence="1" type="ORF">VITISV_033425</name>
</gene>
<organism evidence="1">
    <name type="scientific">Vitis vinifera</name>
    <name type="common">Grape</name>
    <dbReference type="NCBI Taxonomy" id="29760"/>
    <lineage>
        <taxon>Eukaryota</taxon>
        <taxon>Viridiplantae</taxon>
        <taxon>Streptophyta</taxon>
        <taxon>Embryophyta</taxon>
        <taxon>Tracheophyta</taxon>
        <taxon>Spermatophyta</taxon>
        <taxon>Magnoliopsida</taxon>
        <taxon>eudicotyledons</taxon>
        <taxon>Gunneridae</taxon>
        <taxon>Pentapetalae</taxon>
        <taxon>rosids</taxon>
        <taxon>Vitales</taxon>
        <taxon>Vitaceae</taxon>
        <taxon>Viteae</taxon>
        <taxon>Vitis</taxon>
    </lineage>
</organism>
<dbReference type="AlphaFoldDB" id="A5BVU3"/>
<evidence type="ECO:0000313" key="1">
    <source>
        <dbReference type="EMBL" id="CAN83631.1"/>
    </source>
</evidence>
<sequence length="386" mass="42735">MVAEQSSLFRRLTGIVGGRRPGGLLVTSFCRRHSAERSRSPERIKRCPIECTFGGMKNDCSWKPTKDPASNASCILKGAQGSRPLTPSAGLGVPNWLRLAEKRRRDATCPIKGCLGGPRQPATQKRRVKTNFQIPSMIARYVASRKGIYEGTSFSESLAGSVSPLVVCSTFSYVSSTSHFSLVEELVCDWGVTVMPENLGGPENDLVGLRRRRFNSAHHFNMSFQKGTASSSVAGQGGKSDWTGVSSGCPSAGKPTKLLNEWEFSERFFIPIGVSVQLVEGGPTLTGKAAHNTIFFSKDKRGRLVKWVEKALFVHLNKLFKITANERNHQTLLSTRNLLAVIQEPQPYVFPIILRQPPRVVMLGEYFVLKDLPFYEEERETDAKAR</sequence>
<reference evidence="1" key="1">
    <citation type="journal article" date="2007" name="PLoS ONE">
        <title>The first genome sequence of an elite grapevine cultivar (Pinot noir Vitis vinifera L.): coping with a highly heterozygous genome.</title>
        <authorList>
            <person name="Velasco R."/>
            <person name="Zharkikh A."/>
            <person name="Troggio M."/>
            <person name="Cartwright D.A."/>
            <person name="Cestaro A."/>
            <person name="Pruss D."/>
            <person name="Pindo M."/>
            <person name="FitzGerald L.M."/>
            <person name="Vezzulli S."/>
            <person name="Reid J."/>
            <person name="Malacarne G."/>
            <person name="Iliev D."/>
            <person name="Coppola G."/>
            <person name="Wardell B."/>
            <person name="Micheletti D."/>
            <person name="Macalma T."/>
            <person name="Facci M."/>
            <person name="Mitchell J.T."/>
            <person name="Perazzolli M."/>
            <person name="Eldredge G."/>
            <person name="Gatto P."/>
            <person name="Oyzerski R."/>
            <person name="Moretto M."/>
            <person name="Gutin N."/>
            <person name="Stefanini M."/>
            <person name="Chen Y."/>
            <person name="Segala C."/>
            <person name="Davenport C."/>
            <person name="Dematte L."/>
            <person name="Mraz A."/>
            <person name="Battilana J."/>
            <person name="Stormo K."/>
            <person name="Costa F."/>
            <person name="Tao Q."/>
            <person name="Si-Ammour A."/>
            <person name="Harkins T."/>
            <person name="Lackey A."/>
            <person name="Perbost C."/>
            <person name="Taillon B."/>
            <person name="Stella A."/>
            <person name="Solovyev V."/>
            <person name="Fawcett J.A."/>
            <person name="Sterck L."/>
            <person name="Vandepoele K."/>
            <person name="Grando S.M."/>
            <person name="Toppo S."/>
            <person name="Moser C."/>
            <person name="Lanchbury J."/>
            <person name="Bogden R."/>
            <person name="Skolnick M."/>
            <person name="Sgaramella V."/>
            <person name="Bhatnagar S.K."/>
            <person name="Fontana P."/>
            <person name="Gutin A."/>
            <person name="Van de Peer Y."/>
            <person name="Salamini F."/>
            <person name="Viola R."/>
        </authorList>
    </citation>
    <scope>NUCLEOTIDE SEQUENCE</scope>
</reference>